<dbReference type="Gene3D" id="3.40.190.10">
    <property type="entry name" value="Periplasmic binding protein-like II"/>
    <property type="match status" value="2"/>
</dbReference>
<reference evidence="2" key="1">
    <citation type="submission" date="2021-01" db="EMBL/GenBank/DDBJ databases">
        <title>Genome seq and assembly of Tabrizicola sp. KVB23.</title>
        <authorList>
            <person name="Chhetri G."/>
        </authorList>
    </citation>
    <scope>NUCLEOTIDE SEQUENCE</scope>
    <source>
        <strain evidence="2">KVB23</strain>
    </source>
</reference>
<feature type="domain" description="SsuA/THI5-like" evidence="1">
    <location>
        <begin position="57"/>
        <end position="266"/>
    </location>
</feature>
<protein>
    <submittedName>
        <fullName evidence="2">ABC transporter substrate-binding protein</fullName>
    </submittedName>
</protein>
<dbReference type="InterPro" id="IPR006311">
    <property type="entry name" value="TAT_signal"/>
</dbReference>
<proteinExistence type="predicted"/>
<organism evidence="2 3">
    <name type="scientific">Fuscibacter oryzae</name>
    <dbReference type="NCBI Taxonomy" id="2803939"/>
    <lineage>
        <taxon>Bacteria</taxon>
        <taxon>Pseudomonadati</taxon>
        <taxon>Pseudomonadota</taxon>
        <taxon>Alphaproteobacteria</taxon>
        <taxon>Rhodobacterales</taxon>
        <taxon>Paracoccaceae</taxon>
        <taxon>Fuscibacter</taxon>
    </lineage>
</organism>
<dbReference type="SUPFAM" id="SSF53850">
    <property type="entry name" value="Periplasmic binding protein-like II"/>
    <property type="match status" value="1"/>
</dbReference>
<dbReference type="Proteomes" id="UP000619033">
    <property type="component" value="Unassembled WGS sequence"/>
</dbReference>
<evidence type="ECO:0000259" key="1">
    <source>
        <dbReference type="Pfam" id="PF09084"/>
    </source>
</evidence>
<name>A0A8J7MPH0_9RHOB</name>
<comment type="caution">
    <text evidence="2">The sequence shown here is derived from an EMBL/GenBank/DDBJ whole genome shotgun (WGS) entry which is preliminary data.</text>
</comment>
<evidence type="ECO:0000313" key="2">
    <source>
        <dbReference type="EMBL" id="MBL4926669.1"/>
    </source>
</evidence>
<keyword evidence="3" id="KW-1185">Reference proteome</keyword>
<evidence type="ECO:0000313" key="3">
    <source>
        <dbReference type="Proteomes" id="UP000619033"/>
    </source>
</evidence>
<dbReference type="PANTHER" id="PTHR30024">
    <property type="entry name" value="ALIPHATIC SULFONATES-BINDING PROTEIN-RELATED"/>
    <property type="match status" value="1"/>
</dbReference>
<dbReference type="EMBL" id="JAESVP010000001">
    <property type="protein sequence ID" value="MBL4926669.1"/>
    <property type="molecule type" value="Genomic_DNA"/>
</dbReference>
<gene>
    <name evidence="2" type="ORF">JI744_00995</name>
</gene>
<dbReference type="PROSITE" id="PS51318">
    <property type="entry name" value="TAT"/>
    <property type="match status" value="1"/>
</dbReference>
<dbReference type="InterPro" id="IPR015168">
    <property type="entry name" value="SsuA/THI5"/>
</dbReference>
<accession>A0A8J7MPH0</accession>
<dbReference type="Pfam" id="PF09084">
    <property type="entry name" value="NMT1"/>
    <property type="match status" value="1"/>
</dbReference>
<sequence length="343" mass="37781">MSNLLTPTRRQFGTLLGTGLAAAMINRRAAAGTLRKARVFVPPLNANWTSGYELIELADAKGLFAKHGVEIEWAVLPWDQYTVALDSGALDFAPYADYAYFINVYDKGLKAKEVVSSTLPFIPGSAGEGLIVLKDGPIQKPEDIRGKKIGTQWPTFSGVWFAADWLKKYGVSKDEYEIVPVPQAQAEQVLLQGGIDAAIVYQPIDIELARKGQTRQLFYVSDIAGRFVTRGGTMASEKFIAENPDTVRGYVNAIAEAAEIANADPAAVIKLGLERGKLDPKYLPALYNRDDKDDYSHLKWAAKGLHVEEDLAFWLKLVEDADIVPKGKHKPTDFYTNEFNALA</sequence>
<dbReference type="AlphaFoldDB" id="A0A8J7MPH0"/>
<dbReference type="RefSeq" id="WP_202657436.1">
    <property type="nucleotide sequence ID" value="NZ_JAESVP010000001.1"/>
</dbReference>